<organism evidence="4 5">
    <name type="scientific">Friedmanniomyces endolithicus</name>
    <dbReference type="NCBI Taxonomy" id="329885"/>
    <lineage>
        <taxon>Eukaryota</taxon>
        <taxon>Fungi</taxon>
        <taxon>Dikarya</taxon>
        <taxon>Ascomycota</taxon>
        <taxon>Pezizomycotina</taxon>
        <taxon>Dothideomycetes</taxon>
        <taxon>Dothideomycetidae</taxon>
        <taxon>Mycosphaerellales</taxon>
        <taxon>Teratosphaeriaceae</taxon>
        <taxon>Friedmanniomyces</taxon>
    </lineage>
</organism>
<dbReference type="PANTHER" id="PTHR24320">
    <property type="entry name" value="RETINOL DEHYDROGENASE"/>
    <property type="match status" value="1"/>
</dbReference>
<dbReference type="GO" id="GO:0016491">
    <property type="term" value="F:oxidoreductase activity"/>
    <property type="evidence" value="ECO:0007669"/>
    <property type="project" value="UniProtKB-KW"/>
</dbReference>
<dbReference type="InterPro" id="IPR036291">
    <property type="entry name" value="NAD(P)-bd_dom_sf"/>
</dbReference>
<dbReference type="Proteomes" id="UP000310066">
    <property type="component" value="Unassembled WGS sequence"/>
</dbReference>
<comment type="similarity">
    <text evidence="1">Belongs to the short-chain dehydrogenases/reductases (SDR) family.</text>
</comment>
<keyword evidence="2" id="KW-0560">Oxidoreductase</keyword>
<evidence type="ECO:0000313" key="5">
    <source>
        <dbReference type="Proteomes" id="UP000310066"/>
    </source>
</evidence>
<protein>
    <submittedName>
        <fullName evidence="4">Uncharacterized protein</fullName>
    </submittedName>
</protein>
<evidence type="ECO:0000256" key="3">
    <source>
        <dbReference type="SAM" id="MobiDB-lite"/>
    </source>
</evidence>
<name>A0A4V5N940_9PEZI</name>
<dbReference type="InterPro" id="IPR002347">
    <property type="entry name" value="SDR_fam"/>
</dbReference>
<dbReference type="PANTHER" id="PTHR24320:SF272">
    <property type="entry name" value="NAD(P)-BINDING ROSSMANN-FOLD SUPERFAMILY PROTEIN"/>
    <property type="match status" value="1"/>
</dbReference>
<evidence type="ECO:0000256" key="2">
    <source>
        <dbReference type="ARBA" id="ARBA00023002"/>
    </source>
</evidence>
<reference evidence="4 5" key="1">
    <citation type="submission" date="2017-03" db="EMBL/GenBank/DDBJ databases">
        <title>Genomes of endolithic fungi from Antarctica.</title>
        <authorList>
            <person name="Coleine C."/>
            <person name="Masonjones S."/>
            <person name="Stajich J.E."/>
        </authorList>
    </citation>
    <scope>NUCLEOTIDE SEQUENCE [LARGE SCALE GENOMIC DNA]</scope>
    <source>
        <strain evidence="4 5">CCFEE 5311</strain>
    </source>
</reference>
<sequence length="313" mass="33589">MASPSIPNPYAEAHASPSGPGDARPTAYQMIKDNDLLGKMTDKTFLVTGGTDGLGLETVRTLAKTGARVFFTARSGEKAKKIVDLLAVEGKTDGDLKNARIEWVQIDNMSLKSVKAGAEDFLRRSDKLNVLVANAGALPNFRAGRVVTVASTAHAFSTVQLGNYGQESKVKSGIIAYGQSKTANIWMANEIERRYGAEGLHGLSIHPGGIVTAGYANMDPIVQPIFEPLFSTEAFQKVFKSLPQGAATQVLAAVGKDYEGKGGFYMEDCGVSRPIPDDEMVGTYGYRSWAFNPDGEKRLWADSLKMAGLDADE</sequence>
<evidence type="ECO:0000256" key="1">
    <source>
        <dbReference type="ARBA" id="ARBA00006484"/>
    </source>
</evidence>
<dbReference type="STRING" id="329885.A0A4V5N940"/>
<comment type="caution">
    <text evidence="4">The sequence shown here is derived from an EMBL/GenBank/DDBJ whole genome shotgun (WGS) entry which is preliminary data.</text>
</comment>
<dbReference type="EMBL" id="NAJP01000043">
    <property type="protein sequence ID" value="TKA38709.1"/>
    <property type="molecule type" value="Genomic_DNA"/>
</dbReference>
<dbReference type="Pfam" id="PF00106">
    <property type="entry name" value="adh_short"/>
    <property type="match status" value="1"/>
</dbReference>
<proteinExistence type="inferred from homology"/>
<evidence type="ECO:0000313" key="4">
    <source>
        <dbReference type="EMBL" id="TKA38709.1"/>
    </source>
</evidence>
<feature type="region of interest" description="Disordered" evidence="3">
    <location>
        <begin position="1"/>
        <end position="26"/>
    </location>
</feature>
<dbReference type="OrthoDB" id="191139at2759"/>
<dbReference type="SUPFAM" id="SSF51735">
    <property type="entry name" value="NAD(P)-binding Rossmann-fold domains"/>
    <property type="match status" value="1"/>
</dbReference>
<dbReference type="Gene3D" id="3.40.50.720">
    <property type="entry name" value="NAD(P)-binding Rossmann-like Domain"/>
    <property type="match status" value="2"/>
</dbReference>
<dbReference type="AlphaFoldDB" id="A0A4V5N940"/>
<accession>A0A4V5N940</accession>
<gene>
    <name evidence="4" type="ORF">B0A54_08672</name>
</gene>
<dbReference type="PRINTS" id="PR00081">
    <property type="entry name" value="GDHRDH"/>
</dbReference>